<keyword evidence="2" id="KW-1185">Reference proteome</keyword>
<name>A0A5N5WP68_9EURO</name>
<evidence type="ECO:0000313" key="1">
    <source>
        <dbReference type="EMBL" id="KAB8070318.1"/>
    </source>
</evidence>
<reference evidence="1 2" key="1">
    <citation type="submission" date="2019-04" db="EMBL/GenBank/DDBJ databases">
        <title>Friends and foes A comparative genomics study of 23 Aspergillus species from section Flavi.</title>
        <authorList>
            <consortium name="DOE Joint Genome Institute"/>
            <person name="Kjaerbolling I."/>
            <person name="Vesth T."/>
            <person name="Frisvad J.C."/>
            <person name="Nybo J.L."/>
            <person name="Theobald S."/>
            <person name="Kildgaard S."/>
            <person name="Isbrandt T."/>
            <person name="Kuo A."/>
            <person name="Sato A."/>
            <person name="Lyhne E.K."/>
            <person name="Kogle M.E."/>
            <person name="Wiebenga A."/>
            <person name="Kun R.S."/>
            <person name="Lubbers R.J."/>
            <person name="Makela M.R."/>
            <person name="Barry K."/>
            <person name="Chovatia M."/>
            <person name="Clum A."/>
            <person name="Daum C."/>
            <person name="Haridas S."/>
            <person name="He G."/>
            <person name="LaButti K."/>
            <person name="Lipzen A."/>
            <person name="Mondo S."/>
            <person name="Riley R."/>
            <person name="Salamov A."/>
            <person name="Simmons B.A."/>
            <person name="Magnuson J.K."/>
            <person name="Henrissat B."/>
            <person name="Mortensen U.H."/>
            <person name="Larsen T.O."/>
            <person name="Devries R.P."/>
            <person name="Grigoriev I.V."/>
            <person name="Machida M."/>
            <person name="Baker S.E."/>
            <person name="Andersen M.R."/>
        </authorList>
    </citation>
    <scope>NUCLEOTIDE SEQUENCE [LARGE SCALE GENOMIC DNA]</scope>
    <source>
        <strain evidence="1 2">CBS 151.66</strain>
    </source>
</reference>
<gene>
    <name evidence="1" type="ORF">BDV29DRAFT_34701</name>
</gene>
<dbReference type="EMBL" id="ML732306">
    <property type="protein sequence ID" value="KAB8070318.1"/>
    <property type="molecule type" value="Genomic_DNA"/>
</dbReference>
<organism evidence="1 2">
    <name type="scientific">Aspergillus leporis</name>
    <dbReference type="NCBI Taxonomy" id="41062"/>
    <lineage>
        <taxon>Eukaryota</taxon>
        <taxon>Fungi</taxon>
        <taxon>Dikarya</taxon>
        <taxon>Ascomycota</taxon>
        <taxon>Pezizomycotina</taxon>
        <taxon>Eurotiomycetes</taxon>
        <taxon>Eurotiomycetidae</taxon>
        <taxon>Eurotiales</taxon>
        <taxon>Aspergillaceae</taxon>
        <taxon>Aspergillus</taxon>
        <taxon>Aspergillus subgen. Circumdati</taxon>
    </lineage>
</organism>
<dbReference type="Proteomes" id="UP000326565">
    <property type="component" value="Unassembled WGS sequence"/>
</dbReference>
<accession>A0A5N5WP68</accession>
<proteinExistence type="predicted"/>
<dbReference type="AlphaFoldDB" id="A0A5N5WP68"/>
<protein>
    <submittedName>
        <fullName evidence="1">Uncharacterized protein</fullName>
    </submittedName>
</protein>
<evidence type="ECO:0000313" key="2">
    <source>
        <dbReference type="Proteomes" id="UP000326565"/>
    </source>
</evidence>
<sequence>MTKSLFIVSCPAKRALVALLKKSTRALSYVSTTTLPSEGQNRRRFCALSTPLFIGR</sequence>